<keyword evidence="3" id="KW-1185">Reference proteome</keyword>
<feature type="region of interest" description="Disordered" evidence="1">
    <location>
        <begin position="608"/>
        <end position="628"/>
    </location>
</feature>
<dbReference type="InterPro" id="IPR011993">
    <property type="entry name" value="PH-like_dom_sf"/>
</dbReference>
<evidence type="ECO:0000256" key="1">
    <source>
        <dbReference type="SAM" id="MobiDB-lite"/>
    </source>
</evidence>
<feature type="compositionally biased region" description="Polar residues" evidence="1">
    <location>
        <begin position="816"/>
        <end position="830"/>
    </location>
</feature>
<feature type="compositionally biased region" description="Basic and acidic residues" evidence="1">
    <location>
        <begin position="193"/>
        <end position="223"/>
    </location>
</feature>
<feature type="compositionally biased region" description="Low complexity" evidence="1">
    <location>
        <begin position="676"/>
        <end position="692"/>
    </location>
</feature>
<gene>
    <name evidence="2" type="ORF">B0T18DRAFT_386372</name>
</gene>
<feature type="compositionally biased region" description="Low complexity" evidence="1">
    <location>
        <begin position="250"/>
        <end position="263"/>
    </location>
</feature>
<organism evidence="2 3">
    <name type="scientific">Schizothecium vesticola</name>
    <dbReference type="NCBI Taxonomy" id="314040"/>
    <lineage>
        <taxon>Eukaryota</taxon>
        <taxon>Fungi</taxon>
        <taxon>Dikarya</taxon>
        <taxon>Ascomycota</taxon>
        <taxon>Pezizomycotina</taxon>
        <taxon>Sordariomycetes</taxon>
        <taxon>Sordariomycetidae</taxon>
        <taxon>Sordariales</taxon>
        <taxon>Schizotheciaceae</taxon>
        <taxon>Schizothecium</taxon>
    </lineage>
</organism>
<feature type="compositionally biased region" description="Polar residues" evidence="1">
    <location>
        <begin position="293"/>
        <end position="303"/>
    </location>
</feature>
<dbReference type="PANTHER" id="PTHR38700:SF1">
    <property type="entry name" value="PH DOMAIN-CONTAINING PROTEIN"/>
    <property type="match status" value="1"/>
</dbReference>
<feature type="compositionally biased region" description="Basic and acidic residues" evidence="1">
    <location>
        <begin position="720"/>
        <end position="732"/>
    </location>
</feature>
<feature type="region of interest" description="Disordered" evidence="1">
    <location>
        <begin position="654"/>
        <end position="881"/>
    </location>
</feature>
<feature type="compositionally biased region" description="Low complexity" evidence="1">
    <location>
        <begin position="69"/>
        <end position="83"/>
    </location>
</feature>
<feature type="region of interest" description="Disordered" evidence="1">
    <location>
        <begin position="146"/>
        <end position="179"/>
    </location>
</feature>
<name>A0AA40FB11_9PEZI</name>
<sequence length="925" mass="99418">MAVPRNSGQGSGQAGNGAVDRELQVSRHRPRPRPGTGEKDADPVVKSWSLGAPLTKTRANKPCVPVPPTTNTTTAAAASLTSRPLPPLPPLPLGQRDLKTLNSVGPRPSTRAGPNDVGRDNCKLLPRPSAGPPIDLFADCSPAWKSATSSSALPASATVPSDRELRAKGRRTKLNQNRQAGLWAVGVGVEVARNETETETETETRRTPPAEHRKGDTGREQRPRLQLSVSPTPEAVLSTPSTAPVPAPVSSPAAPADSFSSSPKTRSPMLDRLKNLAKKHRQKGTPADLLSRCSLSSDNTTSPPLALAPEKSTTTLSMDRPVLEPGGRGQKDAPKGASNGIDRTIPIQCRGTTVDVVIGTKTTASDVLDACSRLAAQRFDPRITILDEIFTPLGLKRHIRRYECIRDVLNSWDSDSQNVLSVRIDALGSHANLELDHALRSEKAPRGFTLTLYHANRSGKWNKRNITLQRCGQVVSHKTPEVDRSDKDTVNICHLSDFDIYGPQEAQMAKQVRPPQKYCYAIKSQEKAAVFGTNDNYVHYFCSDDGDLTQQFHAAVHAWRSWYWATKHLDLGRSEKPSEGPKPALVHAARESISSVRAPLAPHIEEEAPQKPLLAPQPPDTFSPAGLLGTGYEQRKQTMRQEVARAPDLDAGPIIPGTLVSGAGTLGRSASRRVTSRGSMSTTTDTSTSARSRATEPLINLASSEPQQGQGQGWFPSAAEHSRQIQERERQLRARSGYPQPHAGHAGGGPAYPHHPPPHMGRNRAPIQPLINFATTDPHNNGGGGRAPNHYPPSRGYGGRGGGNEPRQYPGLSRRPTVSSATSSGQRSALPSSGGRPYPSSRGGDGYDRRENSPPSPRARMMAGGSSRARSGTTNSEPPMQMQMPLISSIPARMGSTRMVVLPDRNQDSGTGRMVRAGADTRGRG</sequence>
<dbReference type="EMBL" id="JAUKUD010000001">
    <property type="protein sequence ID" value="KAK0754508.1"/>
    <property type="molecule type" value="Genomic_DNA"/>
</dbReference>
<proteinExistence type="predicted"/>
<evidence type="ECO:0000313" key="2">
    <source>
        <dbReference type="EMBL" id="KAK0754508.1"/>
    </source>
</evidence>
<feature type="region of interest" description="Disordered" evidence="1">
    <location>
        <begin position="1"/>
        <end position="121"/>
    </location>
</feature>
<feature type="region of interest" description="Disordered" evidence="1">
    <location>
        <begin position="902"/>
        <end position="925"/>
    </location>
</feature>
<feature type="compositionally biased region" description="Low complexity" evidence="1">
    <location>
        <begin position="831"/>
        <end position="842"/>
    </location>
</feature>
<dbReference type="Gene3D" id="2.30.29.30">
    <property type="entry name" value="Pleckstrin-homology domain (PH domain)/Phosphotyrosine-binding domain (PTB)"/>
    <property type="match status" value="1"/>
</dbReference>
<dbReference type="Proteomes" id="UP001172155">
    <property type="component" value="Unassembled WGS sequence"/>
</dbReference>
<protein>
    <recommendedName>
        <fullName evidence="4">Ras-associating domain-containing protein</fullName>
    </recommendedName>
</protein>
<feature type="region of interest" description="Disordered" evidence="1">
    <location>
        <begin position="193"/>
        <end position="343"/>
    </location>
</feature>
<feature type="compositionally biased region" description="Polar residues" evidence="1">
    <location>
        <begin position="868"/>
        <end position="878"/>
    </location>
</feature>
<dbReference type="AlphaFoldDB" id="A0AA40FB11"/>
<dbReference type="PANTHER" id="PTHR38700">
    <property type="entry name" value="YALI0E22418P"/>
    <property type="match status" value="1"/>
</dbReference>
<evidence type="ECO:0008006" key="4">
    <source>
        <dbReference type="Google" id="ProtNLM"/>
    </source>
</evidence>
<comment type="caution">
    <text evidence="2">The sequence shown here is derived from an EMBL/GenBank/DDBJ whole genome shotgun (WGS) entry which is preliminary data.</text>
</comment>
<evidence type="ECO:0000313" key="3">
    <source>
        <dbReference type="Proteomes" id="UP001172155"/>
    </source>
</evidence>
<feature type="compositionally biased region" description="Low complexity" evidence="1">
    <location>
        <begin position="146"/>
        <end position="160"/>
    </location>
</feature>
<reference evidence="2" key="1">
    <citation type="submission" date="2023-06" db="EMBL/GenBank/DDBJ databases">
        <title>Genome-scale phylogeny and comparative genomics of the fungal order Sordariales.</title>
        <authorList>
            <consortium name="Lawrence Berkeley National Laboratory"/>
            <person name="Hensen N."/>
            <person name="Bonometti L."/>
            <person name="Westerberg I."/>
            <person name="Brannstrom I.O."/>
            <person name="Guillou S."/>
            <person name="Cros-Aarteil S."/>
            <person name="Calhoun S."/>
            <person name="Haridas S."/>
            <person name="Kuo A."/>
            <person name="Mondo S."/>
            <person name="Pangilinan J."/>
            <person name="Riley R."/>
            <person name="LaButti K."/>
            <person name="Andreopoulos B."/>
            <person name="Lipzen A."/>
            <person name="Chen C."/>
            <person name="Yanf M."/>
            <person name="Daum C."/>
            <person name="Ng V."/>
            <person name="Clum A."/>
            <person name="Steindorff A."/>
            <person name="Ohm R."/>
            <person name="Martin F."/>
            <person name="Silar P."/>
            <person name="Natvig D."/>
            <person name="Lalanne C."/>
            <person name="Gautier V."/>
            <person name="Ament-velasquez S.L."/>
            <person name="Kruys A."/>
            <person name="Hutchinson M.I."/>
            <person name="Powell A.J."/>
            <person name="Barry K."/>
            <person name="Miller A.N."/>
            <person name="Grigoriev I.V."/>
            <person name="Debuchy R."/>
            <person name="Gladieux P."/>
            <person name="Thoren M.H."/>
            <person name="Johannesson H."/>
        </authorList>
    </citation>
    <scope>NUCLEOTIDE SEQUENCE</scope>
    <source>
        <strain evidence="2">SMH3187-1</strain>
    </source>
</reference>
<accession>A0AA40FB11</accession>